<keyword evidence="2 8" id="KW-0813">Transport</keyword>
<feature type="transmembrane region" description="Helical" evidence="8">
    <location>
        <begin position="139"/>
        <end position="167"/>
    </location>
</feature>
<organism evidence="9 10">
    <name type="scientific">Ganoderma sinense ZZ0214-1</name>
    <dbReference type="NCBI Taxonomy" id="1077348"/>
    <lineage>
        <taxon>Eukaryota</taxon>
        <taxon>Fungi</taxon>
        <taxon>Dikarya</taxon>
        <taxon>Basidiomycota</taxon>
        <taxon>Agaricomycotina</taxon>
        <taxon>Agaricomycetes</taxon>
        <taxon>Polyporales</taxon>
        <taxon>Polyporaceae</taxon>
        <taxon>Ganoderma</taxon>
    </lineage>
</organism>
<dbReference type="AlphaFoldDB" id="A0A2G8RQS6"/>
<name>A0A2G8RQS6_9APHY</name>
<keyword evidence="3 8" id="KW-0812">Transmembrane</keyword>
<evidence type="ECO:0000256" key="7">
    <source>
        <dbReference type="ARBA" id="ARBA00025800"/>
    </source>
</evidence>
<evidence type="ECO:0000313" key="9">
    <source>
        <dbReference type="EMBL" id="PIL23857.1"/>
    </source>
</evidence>
<keyword evidence="5 8" id="KW-1133">Transmembrane helix</keyword>
<comment type="caution">
    <text evidence="9">The sequence shown here is derived from an EMBL/GenBank/DDBJ whole genome shotgun (WGS) entry which is preliminary data.</text>
</comment>
<comment type="function">
    <text evidence="8">Nonessential protein required for the fusion of transport vesicles derived from the endocytic pathway with the Golgi complex.</text>
</comment>
<dbReference type="Proteomes" id="UP000230002">
    <property type="component" value="Unassembled WGS sequence"/>
</dbReference>
<dbReference type="PANTHER" id="PTHR23137">
    <property type="entry name" value="VESICLE TRANSPORT PROTEIN-RELATED"/>
    <property type="match status" value="1"/>
</dbReference>
<evidence type="ECO:0000256" key="6">
    <source>
        <dbReference type="ARBA" id="ARBA00023136"/>
    </source>
</evidence>
<feature type="transmembrane region" description="Helical" evidence="8">
    <location>
        <begin position="67"/>
        <end position="91"/>
    </location>
</feature>
<dbReference type="Pfam" id="PF04178">
    <property type="entry name" value="Got1"/>
    <property type="match status" value="1"/>
</dbReference>
<keyword evidence="6 8" id="KW-0472">Membrane</keyword>
<dbReference type="GO" id="GO:0016192">
    <property type="term" value="P:vesicle-mediated transport"/>
    <property type="evidence" value="ECO:0007669"/>
    <property type="project" value="InterPro"/>
</dbReference>
<dbReference type="InterPro" id="IPR007305">
    <property type="entry name" value="Vesicle_transpt_Got1/SFT2"/>
</dbReference>
<sequence>MSSSSSSKGWFNLEAAGGVIPDTQFFEGDSAFSFLGLTRTQRLYGFIGWYASRMFQMKPTLEGSRELMNVAVDSLGLGFVLSLLGSIFLFLGSLTSFAFLYAIGTIIALIGTGFLIGFTKQLKMVGNLMFKPVRVVATILFLASIGLIFVGAFVIRSDLLCIIFVIIEYLAYTWYTLSYIPYARSAVLKVFGF</sequence>
<reference evidence="9 10" key="1">
    <citation type="journal article" date="2015" name="Sci. Rep.">
        <title>Chromosome-level genome map provides insights into diverse defense mechanisms in the medicinal fungus Ganoderma sinense.</title>
        <authorList>
            <person name="Zhu Y."/>
            <person name="Xu J."/>
            <person name="Sun C."/>
            <person name="Zhou S."/>
            <person name="Xu H."/>
            <person name="Nelson D.R."/>
            <person name="Qian J."/>
            <person name="Song J."/>
            <person name="Luo H."/>
            <person name="Xiang L."/>
            <person name="Li Y."/>
            <person name="Xu Z."/>
            <person name="Ji A."/>
            <person name="Wang L."/>
            <person name="Lu S."/>
            <person name="Hayward A."/>
            <person name="Sun W."/>
            <person name="Li X."/>
            <person name="Schwartz D.C."/>
            <person name="Wang Y."/>
            <person name="Chen S."/>
        </authorList>
    </citation>
    <scope>NUCLEOTIDE SEQUENCE [LARGE SCALE GENOMIC DNA]</scope>
    <source>
        <strain evidence="9 10">ZZ0214-1</strain>
    </source>
</reference>
<dbReference type="OrthoDB" id="73614at2759"/>
<keyword evidence="10" id="KW-1185">Reference proteome</keyword>
<keyword evidence="8" id="KW-0333">Golgi apparatus</keyword>
<evidence type="ECO:0000256" key="1">
    <source>
        <dbReference type="ARBA" id="ARBA00004141"/>
    </source>
</evidence>
<evidence type="ECO:0000256" key="3">
    <source>
        <dbReference type="ARBA" id="ARBA00022692"/>
    </source>
</evidence>
<dbReference type="PANTHER" id="PTHR23137:SF6">
    <property type="entry name" value="VESICLE TRANSPORT PROTEIN"/>
    <property type="match status" value="1"/>
</dbReference>
<comment type="subcellular location">
    <subcellularLocation>
        <location evidence="8">Golgi apparatus membrane</location>
        <topology evidence="8">Multi-pass membrane protein</topology>
    </subcellularLocation>
    <subcellularLocation>
        <location evidence="1">Membrane</location>
        <topology evidence="1">Multi-pass membrane protein</topology>
    </subcellularLocation>
</comment>
<dbReference type="InterPro" id="IPR011691">
    <property type="entry name" value="Vesicle_transpt_SFT2"/>
</dbReference>
<dbReference type="STRING" id="1077348.A0A2G8RQS6"/>
<evidence type="ECO:0000256" key="2">
    <source>
        <dbReference type="ARBA" id="ARBA00022448"/>
    </source>
</evidence>
<keyword evidence="4 8" id="KW-0653">Protein transport</keyword>
<dbReference type="EMBL" id="AYKW01000067">
    <property type="protein sequence ID" value="PIL23857.1"/>
    <property type="molecule type" value="Genomic_DNA"/>
</dbReference>
<comment type="similarity">
    <text evidence="7 8">Belongs to the SFT2 family.</text>
</comment>
<evidence type="ECO:0000256" key="4">
    <source>
        <dbReference type="ARBA" id="ARBA00022927"/>
    </source>
</evidence>
<evidence type="ECO:0000256" key="8">
    <source>
        <dbReference type="RuleBase" id="RU363111"/>
    </source>
</evidence>
<dbReference type="GO" id="GO:0000139">
    <property type="term" value="C:Golgi membrane"/>
    <property type="evidence" value="ECO:0007669"/>
    <property type="project" value="UniProtKB-SubCell"/>
</dbReference>
<gene>
    <name evidence="9" type="ORF">GSI_13608</name>
</gene>
<evidence type="ECO:0000313" key="10">
    <source>
        <dbReference type="Proteomes" id="UP000230002"/>
    </source>
</evidence>
<feature type="transmembrane region" description="Helical" evidence="8">
    <location>
        <begin position="97"/>
        <end position="118"/>
    </location>
</feature>
<dbReference type="GO" id="GO:0015031">
    <property type="term" value="P:protein transport"/>
    <property type="evidence" value="ECO:0007669"/>
    <property type="project" value="UniProtKB-KW"/>
</dbReference>
<evidence type="ECO:0000256" key="5">
    <source>
        <dbReference type="ARBA" id="ARBA00022989"/>
    </source>
</evidence>
<comment type="caution">
    <text evidence="8">Lacks conserved residue(s) required for the propagation of feature annotation.</text>
</comment>
<protein>
    <recommendedName>
        <fullName evidence="8">Protein transport protein SFT2</fullName>
    </recommendedName>
</protein>
<accession>A0A2G8RQS6</accession>
<proteinExistence type="inferred from homology"/>